<dbReference type="PROSITE" id="PS51892">
    <property type="entry name" value="SUBTILASE"/>
    <property type="match status" value="1"/>
</dbReference>
<keyword evidence="6" id="KW-0732">Signal</keyword>
<gene>
    <name evidence="8" type="ORF">SAMN05421869_110300</name>
</gene>
<keyword evidence="3" id="KW-0720">Serine protease</keyword>
<evidence type="ECO:0000259" key="7">
    <source>
        <dbReference type="Pfam" id="PF00082"/>
    </source>
</evidence>
<dbReference type="STRING" id="633440.SAMN05421869_110300"/>
<feature type="chain" id="PRO_5011546370" evidence="6">
    <location>
        <begin position="29"/>
        <end position="684"/>
    </location>
</feature>
<evidence type="ECO:0000313" key="9">
    <source>
        <dbReference type="Proteomes" id="UP000199202"/>
    </source>
</evidence>
<dbReference type="Gene3D" id="3.40.50.200">
    <property type="entry name" value="Peptidase S8/S53 domain"/>
    <property type="match status" value="1"/>
</dbReference>
<keyword evidence="9" id="KW-1185">Reference proteome</keyword>
<dbReference type="GO" id="GO:0004252">
    <property type="term" value="F:serine-type endopeptidase activity"/>
    <property type="evidence" value="ECO:0007669"/>
    <property type="project" value="InterPro"/>
</dbReference>
<dbReference type="InterPro" id="IPR058094">
    <property type="entry name" value="Ig-like_OmpL47-like"/>
</dbReference>
<accession>A0A1G8TVQ7</accession>
<evidence type="ECO:0000256" key="1">
    <source>
        <dbReference type="ARBA" id="ARBA00022670"/>
    </source>
</evidence>
<sequence>MAKRPAILAALGTAVAAISAIGTLPAQAAAPLSLPIKAVVSTHLNLAVAGEVPVALLSADGVDATAIDPATVRLGGGTPVAQGDGGPLTSTVDVDRDGRPDLVLRFDKERLTRDGGLGPATKALAVTGSLRDGRAFESSAAVTPEVALEVKFQEPLQVRGTNQALRSAEGDDLDSVQAVLTRHGASSVTPLVPSAAVASLEKLTSKAKARADAEVPDLSSWYSVVLPADVDAEQVVEELRALPEVAFAYPAPDPVPPPAEPTPDFTGTQGYLRPAPQGIDADFSRQEPRARGAGIKIVDLEYDWNWSHEDLQLDESSDLGGRVFPRYTGFADEHGTAVFGELVARDNGYGVTGSVPEAKMYGISPSQATSTGGTRWSPGAALAYLAGLNVLAPGDAVLLEQQTSGPLGGSNYAPLEWIPSVFDAIKLLNGLGVTVVETGGNGNQNVDSDLYVQNGIKWFDRSVQDSGAILVGAGSDTDRERLNFSNYGARFDLQGWGRAIVTTGSNGNLFGGTDPANLNVRYTRSFGGTSGAGPIVTGAVVAVQSYLKATGQAPWTAAQVADLLKRTGTPQGPTTSGQHIGPLPNLSAALKAIEVDAPTTEVKLTQHAPRKGDWYQNPFVTFTAGDGWGSGVTRTQYRLDGGKWKTYSKPFRVLDKGRHRIEFRSTDANGNEEQTRSLTFRNRR</sequence>
<evidence type="ECO:0000256" key="4">
    <source>
        <dbReference type="PROSITE-ProRule" id="PRU01240"/>
    </source>
</evidence>
<protein>
    <submittedName>
        <fullName evidence="8">Subtilase family protein</fullName>
    </submittedName>
</protein>
<dbReference type="InterPro" id="IPR023828">
    <property type="entry name" value="Peptidase_S8_Ser-AS"/>
</dbReference>
<organism evidence="8 9">
    <name type="scientific">Nonomuraea jiangxiensis</name>
    <dbReference type="NCBI Taxonomy" id="633440"/>
    <lineage>
        <taxon>Bacteria</taxon>
        <taxon>Bacillati</taxon>
        <taxon>Actinomycetota</taxon>
        <taxon>Actinomycetes</taxon>
        <taxon>Streptosporangiales</taxon>
        <taxon>Streptosporangiaceae</taxon>
        <taxon>Nonomuraea</taxon>
    </lineage>
</organism>
<proteinExistence type="inferred from homology"/>
<dbReference type="Pfam" id="PF00082">
    <property type="entry name" value="Peptidase_S8"/>
    <property type="match status" value="1"/>
</dbReference>
<evidence type="ECO:0000256" key="2">
    <source>
        <dbReference type="ARBA" id="ARBA00022801"/>
    </source>
</evidence>
<keyword evidence="2" id="KW-0378">Hydrolase</keyword>
<dbReference type="PROSITE" id="PS00138">
    <property type="entry name" value="SUBTILASE_SER"/>
    <property type="match status" value="1"/>
</dbReference>
<dbReference type="EMBL" id="FNDJ01000010">
    <property type="protein sequence ID" value="SDJ45494.1"/>
    <property type="molecule type" value="Genomic_DNA"/>
</dbReference>
<reference evidence="8 9" key="1">
    <citation type="submission" date="2016-10" db="EMBL/GenBank/DDBJ databases">
        <authorList>
            <person name="de Groot N.N."/>
        </authorList>
    </citation>
    <scope>NUCLEOTIDE SEQUENCE [LARGE SCALE GENOMIC DNA]</scope>
    <source>
        <strain evidence="8 9">CGMCC 4.6533</strain>
    </source>
</reference>
<dbReference type="Proteomes" id="UP000199202">
    <property type="component" value="Unassembled WGS sequence"/>
</dbReference>
<dbReference type="AlphaFoldDB" id="A0A1G8TVQ7"/>
<dbReference type="NCBIfam" id="NF047446">
    <property type="entry name" value="barrel_OmpL47"/>
    <property type="match status" value="1"/>
</dbReference>
<feature type="region of interest" description="Disordered" evidence="5">
    <location>
        <begin position="665"/>
        <end position="684"/>
    </location>
</feature>
<comment type="similarity">
    <text evidence="4">Belongs to the peptidase S8 family.</text>
</comment>
<dbReference type="GO" id="GO:0006508">
    <property type="term" value="P:proteolysis"/>
    <property type="evidence" value="ECO:0007669"/>
    <property type="project" value="UniProtKB-KW"/>
</dbReference>
<evidence type="ECO:0000256" key="5">
    <source>
        <dbReference type="SAM" id="MobiDB-lite"/>
    </source>
</evidence>
<keyword evidence="1" id="KW-0645">Protease</keyword>
<evidence type="ECO:0000256" key="6">
    <source>
        <dbReference type="SAM" id="SignalP"/>
    </source>
</evidence>
<comment type="caution">
    <text evidence="4">Lacks conserved residue(s) required for the propagation of feature annotation.</text>
</comment>
<evidence type="ECO:0000256" key="3">
    <source>
        <dbReference type="ARBA" id="ARBA00022825"/>
    </source>
</evidence>
<feature type="compositionally biased region" description="Polar residues" evidence="5">
    <location>
        <begin position="666"/>
        <end position="684"/>
    </location>
</feature>
<name>A0A1G8TVQ7_9ACTN</name>
<dbReference type="InterPro" id="IPR036852">
    <property type="entry name" value="Peptidase_S8/S53_dom_sf"/>
</dbReference>
<evidence type="ECO:0000313" key="8">
    <source>
        <dbReference type="EMBL" id="SDJ45494.1"/>
    </source>
</evidence>
<feature type="signal peptide" evidence="6">
    <location>
        <begin position="1"/>
        <end position="28"/>
    </location>
</feature>
<dbReference type="SUPFAM" id="SSF52743">
    <property type="entry name" value="Subtilisin-like"/>
    <property type="match status" value="1"/>
</dbReference>
<dbReference type="InterPro" id="IPR000209">
    <property type="entry name" value="Peptidase_S8/S53_dom"/>
</dbReference>
<feature type="domain" description="Peptidase S8/S53" evidence="7">
    <location>
        <begin position="331"/>
        <end position="575"/>
    </location>
</feature>